<dbReference type="Pfam" id="PF13855">
    <property type="entry name" value="LRR_8"/>
    <property type="match status" value="1"/>
</dbReference>
<evidence type="ECO:0000313" key="4">
    <source>
        <dbReference type="EMBL" id="CAI3996075.1"/>
    </source>
</evidence>
<dbReference type="AlphaFoldDB" id="A0A9P1CQX5"/>
<dbReference type="InterPro" id="IPR032675">
    <property type="entry name" value="LRR_dom_sf"/>
</dbReference>
<name>A0A9P1CQX5_9DINO</name>
<evidence type="ECO:0000313" key="6">
    <source>
        <dbReference type="EMBL" id="CAL4783387.1"/>
    </source>
</evidence>
<dbReference type="InterPro" id="IPR001611">
    <property type="entry name" value="Leu-rich_rpt"/>
</dbReference>
<evidence type="ECO:0000256" key="1">
    <source>
        <dbReference type="ARBA" id="ARBA00022614"/>
    </source>
</evidence>
<accession>A0A9P1CQX5</accession>
<dbReference type="EMBL" id="CAMXCT030002155">
    <property type="protein sequence ID" value="CAL4783387.1"/>
    <property type="molecule type" value="Genomic_DNA"/>
</dbReference>
<feature type="compositionally biased region" description="Basic and acidic residues" evidence="3">
    <location>
        <begin position="311"/>
        <end position="331"/>
    </location>
</feature>
<proteinExistence type="predicted"/>
<keyword evidence="7" id="KW-1185">Reference proteome</keyword>
<evidence type="ECO:0000256" key="3">
    <source>
        <dbReference type="SAM" id="MobiDB-lite"/>
    </source>
</evidence>
<dbReference type="SMART" id="SM00369">
    <property type="entry name" value="LRR_TYP"/>
    <property type="match status" value="3"/>
</dbReference>
<comment type="caution">
    <text evidence="4">The sequence shown here is derived from an EMBL/GenBank/DDBJ whole genome shotgun (WGS) entry which is preliminary data.</text>
</comment>
<gene>
    <name evidence="4" type="ORF">C1SCF055_LOCUS22579</name>
</gene>
<dbReference type="PANTHER" id="PTHR15454:SF56">
    <property type="entry name" value="PROTEIN PHOSPHATASE 1 REGULATORY SUBUNIT 7-RELATED"/>
    <property type="match status" value="1"/>
</dbReference>
<dbReference type="SUPFAM" id="SSF52058">
    <property type="entry name" value="L domain-like"/>
    <property type="match status" value="1"/>
</dbReference>
<dbReference type="InterPro" id="IPR003591">
    <property type="entry name" value="Leu-rich_rpt_typical-subtyp"/>
</dbReference>
<dbReference type="EMBL" id="CAMXCT010002155">
    <property type="protein sequence ID" value="CAI3996075.1"/>
    <property type="molecule type" value="Genomic_DNA"/>
</dbReference>
<dbReference type="Proteomes" id="UP001152797">
    <property type="component" value="Unassembled WGS sequence"/>
</dbReference>
<protein>
    <submittedName>
        <fullName evidence="6">Obg-like ATPase 1</fullName>
    </submittedName>
</protein>
<keyword evidence="2" id="KW-0677">Repeat</keyword>
<dbReference type="PANTHER" id="PTHR15454">
    <property type="entry name" value="NISCHARIN RELATED"/>
    <property type="match status" value="1"/>
</dbReference>
<dbReference type="Gene3D" id="3.80.10.10">
    <property type="entry name" value="Ribonuclease Inhibitor"/>
    <property type="match status" value="3"/>
</dbReference>
<feature type="region of interest" description="Disordered" evidence="3">
    <location>
        <begin position="300"/>
        <end position="379"/>
    </location>
</feature>
<reference evidence="5" key="2">
    <citation type="submission" date="2024-04" db="EMBL/GenBank/DDBJ databases">
        <authorList>
            <person name="Chen Y."/>
            <person name="Shah S."/>
            <person name="Dougan E. K."/>
            <person name="Thang M."/>
            <person name="Chan C."/>
        </authorList>
    </citation>
    <scope>NUCLEOTIDE SEQUENCE [LARGE SCALE GENOMIC DNA]</scope>
</reference>
<keyword evidence="1" id="KW-0433">Leucine-rich repeat</keyword>
<sequence length="668" mass="74477">MPATFGEDREGRPTADTAKDDIFESLCQLCRAQNLDYTSELAIVARPRTPKLLVARRSSKARERSPEHLHLDRRQLGRCPVLEEEGMLRLVNYQNNSIARIEHLDGLPHLAFLDLYDNKIQNIENLEGCKNLRVLMLGKNQIHRVENLNSLEKLDVLDLHSNRIKEIQNIGHLKHLRVLNLAGNLLQCLSGLEGLHALAELNIRRNTITSTSGLERAPQLQRVFASHNHIVTHEGLRALGTIPNLRELSLDGNPVVEAAELQVYRAHILSLCPALEILDNVKAEVQRGILKRPEGELQIDFQSTMTASKPEASDAKDAKESKESKEPKEPKASIGIRSFVISPSPGLAQPDTPVGSPSQEVETDKTNGRGCAGSPCFQRPELPSFTRTVGLPYQTPPARPIESSLAGQALSIGPCGKSARSAEIPKDGKASMTSEEVLQAIEIQWQEVLKGHTLMTRHGYVKREHARELSIFGRGLDALDKPEYQSAVTSIHFHFVLIEVLTNEILRLGKFKDLNSITFVQNQIRSPSELEPFRKMARLKTIAIKDNPVCFGRVNLRVNILRWLPQLRKINGHDVLDFERVEASNLRAALPSTPARAKVVEDELVEDAVDSLMNQACTADRQCSIVHSHFEDVVRDAIREVWLDLNTQRSGVAPVMPLPSSGFTIDEL</sequence>
<dbReference type="GO" id="GO:0005737">
    <property type="term" value="C:cytoplasm"/>
    <property type="evidence" value="ECO:0007669"/>
    <property type="project" value="TreeGrafter"/>
</dbReference>
<dbReference type="OrthoDB" id="413738at2759"/>
<evidence type="ECO:0000313" key="5">
    <source>
        <dbReference type="EMBL" id="CAL1149450.1"/>
    </source>
</evidence>
<evidence type="ECO:0000256" key="2">
    <source>
        <dbReference type="ARBA" id="ARBA00022737"/>
    </source>
</evidence>
<dbReference type="PROSITE" id="PS51450">
    <property type="entry name" value="LRR"/>
    <property type="match status" value="4"/>
</dbReference>
<evidence type="ECO:0000313" key="7">
    <source>
        <dbReference type="Proteomes" id="UP001152797"/>
    </source>
</evidence>
<dbReference type="EMBL" id="CAMXCT020002155">
    <property type="protein sequence ID" value="CAL1149450.1"/>
    <property type="molecule type" value="Genomic_DNA"/>
</dbReference>
<reference evidence="4" key="1">
    <citation type="submission" date="2022-10" db="EMBL/GenBank/DDBJ databases">
        <authorList>
            <person name="Chen Y."/>
            <person name="Dougan E. K."/>
            <person name="Chan C."/>
            <person name="Rhodes N."/>
            <person name="Thang M."/>
        </authorList>
    </citation>
    <scope>NUCLEOTIDE SEQUENCE</scope>
</reference>
<dbReference type="SMART" id="SM00365">
    <property type="entry name" value="LRR_SD22"/>
    <property type="match status" value="6"/>
</dbReference>
<organism evidence="4">
    <name type="scientific">Cladocopium goreaui</name>
    <dbReference type="NCBI Taxonomy" id="2562237"/>
    <lineage>
        <taxon>Eukaryota</taxon>
        <taxon>Sar</taxon>
        <taxon>Alveolata</taxon>
        <taxon>Dinophyceae</taxon>
        <taxon>Suessiales</taxon>
        <taxon>Symbiodiniaceae</taxon>
        <taxon>Cladocopium</taxon>
    </lineage>
</organism>